<dbReference type="PANTHER" id="PTHR22916:SF3">
    <property type="entry name" value="UDP-GLCNAC:BETAGAL BETA-1,3-N-ACETYLGLUCOSAMINYLTRANSFERASE-LIKE PROTEIN 1"/>
    <property type="match status" value="1"/>
</dbReference>
<dbReference type="PANTHER" id="PTHR22916">
    <property type="entry name" value="GLYCOSYLTRANSFERASE"/>
    <property type="match status" value="1"/>
</dbReference>
<dbReference type="Gene3D" id="3.90.550.10">
    <property type="entry name" value="Spore Coat Polysaccharide Biosynthesis Protein SpsA, Chain A"/>
    <property type="match status" value="1"/>
</dbReference>
<reference evidence="2 3" key="2">
    <citation type="journal article" date="2010" name="J. Bacteriol.">
        <title>Complete genome sequence of Beijerinckia indica subsp. indica.</title>
        <authorList>
            <person name="Tamas I."/>
            <person name="Dedysh S.N."/>
            <person name="Liesack W."/>
            <person name="Stott M.B."/>
            <person name="Alam M."/>
            <person name="Murrell J.C."/>
            <person name="Dunfield P.F."/>
        </authorList>
    </citation>
    <scope>NUCLEOTIDE SEQUENCE [LARGE SCALE GENOMIC DNA]</scope>
    <source>
        <strain evidence="3">ATCC 9039 / DSM 1715 / NCIMB 8712</strain>
    </source>
</reference>
<sequence length="362" mass="41247">MDLKKFNLSFYKVTDQFDQPLVSIIISNYNYASYLERCVDSVLSQTYDLIECIIVDDKSTDDSANTLNRIQAAHKNITIIRRAENGGQSAAALDGLKQASGSYVIFLDADDVLLPHAVACHVYAHVSMRIPVGFTCADMLQVGGNILMGTSSLPLTNFITTHADRKFQQRSATSEIIPLPPAVPSELLDRIYLVEPWDTGWVWSATSAMMFRRDALRFWENTPDFVHLRYSIDAFFCYGINAICGSAIIDMPLAAYRIHGHNGFAARIPLNHVRSYELNSQGERSIDALKLLLKQAQEQKSYYRGLFWSEKQYHSLLKTLKTTLTIIQEANETEPPQSLSTSWIIFTQKLYQDFRKWWQRFC</sequence>
<evidence type="ECO:0000313" key="2">
    <source>
        <dbReference type="EMBL" id="ACB93684.1"/>
    </source>
</evidence>
<dbReference type="GO" id="GO:0016758">
    <property type="term" value="F:hexosyltransferase activity"/>
    <property type="evidence" value="ECO:0007669"/>
    <property type="project" value="UniProtKB-ARBA"/>
</dbReference>
<dbReference type="eggNOG" id="COG0463">
    <property type="taxonomic scope" value="Bacteria"/>
</dbReference>
<accession>B2IAY4</accession>
<reference evidence="3" key="1">
    <citation type="submission" date="2008-03" db="EMBL/GenBank/DDBJ databases">
        <title>Complete sequence of chromosome of Beijerinckia indica subsp. indica ATCC 9039.</title>
        <authorList>
            <consortium name="US DOE Joint Genome Institute"/>
            <person name="Copeland A."/>
            <person name="Lucas S."/>
            <person name="Lapidus A."/>
            <person name="Glavina del Rio T."/>
            <person name="Dalin E."/>
            <person name="Tice H."/>
            <person name="Bruce D."/>
            <person name="Goodwin L."/>
            <person name="Pitluck S."/>
            <person name="LaButti K."/>
            <person name="Schmutz J."/>
            <person name="Larimer F."/>
            <person name="Land M."/>
            <person name="Hauser L."/>
            <person name="Kyrpides N."/>
            <person name="Mikhailova N."/>
            <person name="Dunfield P.F."/>
            <person name="Dedysh S.N."/>
            <person name="Liesack W."/>
            <person name="Saw J.H."/>
            <person name="Alam M."/>
            <person name="Chen Y."/>
            <person name="Murrell J.C."/>
            <person name="Richardson P."/>
        </authorList>
    </citation>
    <scope>NUCLEOTIDE SEQUENCE [LARGE SCALE GENOMIC DNA]</scope>
    <source>
        <strain evidence="3">ATCC 9039 / DSM 1715 / NCIMB 8712</strain>
    </source>
</reference>
<dbReference type="AlphaFoldDB" id="B2IAY4"/>
<evidence type="ECO:0000259" key="1">
    <source>
        <dbReference type="Pfam" id="PF00535"/>
    </source>
</evidence>
<dbReference type="RefSeq" id="WP_012383042.1">
    <property type="nucleotide sequence ID" value="NC_010581.1"/>
</dbReference>
<dbReference type="STRING" id="395963.Bind_0025"/>
<keyword evidence="3" id="KW-1185">Reference proteome</keyword>
<dbReference type="CDD" id="cd00761">
    <property type="entry name" value="Glyco_tranf_GTA_type"/>
    <property type="match status" value="1"/>
</dbReference>
<dbReference type="HOGENOM" id="CLU_025996_0_7_5"/>
<dbReference type="EMBL" id="CP001016">
    <property type="protein sequence ID" value="ACB93684.1"/>
    <property type="molecule type" value="Genomic_DNA"/>
</dbReference>
<organism evidence="2 3">
    <name type="scientific">Beijerinckia indica subsp. indica (strain ATCC 9039 / DSM 1715 / NCIMB 8712)</name>
    <dbReference type="NCBI Taxonomy" id="395963"/>
    <lineage>
        <taxon>Bacteria</taxon>
        <taxon>Pseudomonadati</taxon>
        <taxon>Pseudomonadota</taxon>
        <taxon>Alphaproteobacteria</taxon>
        <taxon>Hyphomicrobiales</taxon>
        <taxon>Beijerinckiaceae</taxon>
        <taxon>Beijerinckia</taxon>
    </lineage>
</organism>
<name>B2IAY4_BEII9</name>
<protein>
    <submittedName>
        <fullName evidence="2">Glycosyl transferase family 2</fullName>
    </submittedName>
</protein>
<dbReference type="OrthoDB" id="174925at2"/>
<dbReference type="SUPFAM" id="SSF53448">
    <property type="entry name" value="Nucleotide-diphospho-sugar transferases"/>
    <property type="match status" value="1"/>
</dbReference>
<dbReference type="InterPro" id="IPR029044">
    <property type="entry name" value="Nucleotide-diphossugar_trans"/>
</dbReference>
<evidence type="ECO:0000313" key="3">
    <source>
        <dbReference type="Proteomes" id="UP000001695"/>
    </source>
</evidence>
<dbReference type="InterPro" id="IPR001173">
    <property type="entry name" value="Glyco_trans_2-like"/>
</dbReference>
<dbReference type="CAZy" id="GT2">
    <property type="family name" value="Glycosyltransferase Family 2"/>
</dbReference>
<feature type="domain" description="Glycosyltransferase 2-like" evidence="1">
    <location>
        <begin position="23"/>
        <end position="118"/>
    </location>
</feature>
<proteinExistence type="predicted"/>
<dbReference type="Proteomes" id="UP000001695">
    <property type="component" value="Chromosome"/>
</dbReference>
<dbReference type="KEGG" id="bid:Bind_0025"/>
<dbReference type="Pfam" id="PF00535">
    <property type="entry name" value="Glycos_transf_2"/>
    <property type="match status" value="1"/>
</dbReference>
<gene>
    <name evidence="2" type="ordered locus">Bind_0025</name>
</gene>
<keyword evidence="2" id="KW-0808">Transferase</keyword>